<accession>A0A1I7HZ50</accession>
<sequence length="83" mass="9424">MNRIYSVAGSTHDRERQNCHAFIASLPLESEGANPTTSGKKFEWDNYLIGSFLMQKLDLHIQENRFPDCESSNCTHVNSYSAN</sequence>
<dbReference type="AlphaFoldDB" id="A0A1I7HZ50"/>
<gene>
    <name evidence="1" type="ORF">SAMN05216417_1135</name>
</gene>
<dbReference type="EMBL" id="FPBZ01000013">
    <property type="protein sequence ID" value="SFU65950.1"/>
    <property type="molecule type" value="Genomic_DNA"/>
</dbReference>
<proteinExistence type="predicted"/>
<evidence type="ECO:0000313" key="1">
    <source>
        <dbReference type="EMBL" id="SFU65950.1"/>
    </source>
</evidence>
<dbReference type="Proteomes" id="UP000182649">
    <property type="component" value="Unassembled WGS sequence"/>
</dbReference>
<organism evidence="1 2">
    <name type="scientific">Nitrosospira multiformis</name>
    <dbReference type="NCBI Taxonomy" id="1231"/>
    <lineage>
        <taxon>Bacteria</taxon>
        <taxon>Pseudomonadati</taxon>
        <taxon>Pseudomonadota</taxon>
        <taxon>Betaproteobacteria</taxon>
        <taxon>Nitrosomonadales</taxon>
        <taxon>Nitrosomonadaceae</taxon>
        <taxon>Nitrosospira</taxon>
    </lineage>
</organism>
<protein>
    <submittedName>
        <fullName evidence="1">Uncharacterized protein</fullName>
    </submittedName>
</protein>
<name>A0A1I7HZ50_9PROT</name>
<evidence type="ECO:0000313" key="2">
    <source>
        <dbReference type="Proteomes" id="UP000182649"/>
    </source>
</evidence>
<reference evidence="1 2" key="1">
    <citation type="submission" date="2016-10" db="EMBL/GenBank/DDBJ databases">
        <authorList>
            <person name="de Groot N.N."/>
        </authorList>
    </citation>
    <scope>NUCLEOTIDE SEQUENCE [LARGE SCALE GENOMIC DNA]</scope>
    <source>
        <strain evidence="1 2">Nl14</strain>
    </source>
</reference>